<evidence type="ECO:0000256" key="4">
    <source>
        <dbReference type="ARBA" id="ARBA00022692"/>
    </source>
</evidence>
<proteinExistence type="inferred from homology"/>
<feature type="transmembrane region" description="Helical" evidence="7">
    <location>
        <begin position="83"/>
        <end position="102"/>
    </location>
</feature>
<dbReference type="EMBL" id="UOFD01000044">
    <property type="protein sequence ID" value="VAW52266.1"/>
    <property type="molecule type" value="Genomic_DNA"/>
</dbReference>
<gene>
    <name evidence="10" type="ORF">MNBD_GAMMA06-202</name>
</gene>
<protein>
    <submittedName>
        <fullName evidence="10">Cobalt-zinc-cadmium resistance protein</fullName>
    </submittedName>
</protein>
<evidence type="ECO:0000256" key="3">
    <source>
        <dbReference type="ARBA" id="ARBA00022448"/>
    </source>
</evidence>
<evidence type="ECO:0000256" key="6">
    <source>
        <dbReference type="ARBA" id="ARBA00023136"/>
    </source>
</evidence>
<organism evidence="10">
    <name type="scientific">hydrothermal vent metagenome</name>
    <dbReference type="NCBI Taxonomy" id="652676"/>
    <lineage>
        <taxon>unclassified sequences</taxon>
        <taxon>metagenomes</taxon>
        <taxon>ecological metagenomes</taxon>
    </lineage>
</organism>
<evidence type="ECO:0000259" key="8">
    <source>
        <dbReference type="Pfam" id="PF01545"/>
    </source>
</evidence>
<dbReference type="InterPro" id="IPR027469">
    <property type="entry name" value="Cation_efflux_TMD_sf"/>
</dbReference>
<name>A0A3B0X6A2_9ZZZZ</name>
<sequence length="385" mass="42595">MELSLKQRKQETNRITLWGMAVNLFLAAIKIIGGIIGQSQALLADGIHSLSDLASDAMVLLAVKHAGEDADEDHPYGHARYETLATVALGVLLMIVAAGIAYKAILRLEHPEGIAIPALFTLAIAAVSIFSNEWLYHATRRVAKKIRSPLLEANAWHHRSDAVSSIVVLIGIGAAYIGYPLLDAIAAIIVALMIAKIGLDLSRQSVQELVDTALEPEMVEQIKQTILSIDDVRELHLLRTRRMGHNALVDVHIQVSPKLSVSEGHHITESVEQALCDKFEEINDVTVHIDPEDDETTASCKHLPLRSELLLALNHEWVKHEILKNIDDVTLHYLDGHICVEASLPFKYLQQLNLQQLENVEKLQAAFDLATKKVSCVGESRLRFH</sequence>
<dbReference type="InterPro" id="IPR002524">
    <property type="entry name" value="Cation_efflux"/>
</dbReference>
<feature type="transmembrane region" description="Helical" evidence="7">
    <location>
        <begin position="114"/>
        <end position="131"/>
    </location>
</feature>
<reference evidence="10" key="1">
    <citation type="submission" date="2018-06" db="EMBL/GenBank/DDBJ databases">
        <authorList>
            <person name="Zhirakovskaya E."/>
        </authorList>
    </citation>
    <scope>NUCLEOTIDE SEQUENCE</scope>
</reference>
<dbReference type="FunFam" id="1.20.1510.10:FF:000006">
    <property type="entry name" value="Divalent cation efflux transporter"/>
    <property type="match status" value="1"/>
</dbReference>
<keyword evidence="6 7" id="KW-0472">Membrane</keyword>
<dbReference type="AlphaFoldDB" id="A0A3B0X6A2"/>
<evidence type="ECO:0000256" key="1">
    <source>
        <dbReference type="ARBA" id="ARBA00004141"/>
    </source>
</evidence>
<dbReference type="InterPro" id="IPR027470">
    <property type="entry name" value="Cation_efflux_CTD"/>
</dbReference>
<comment type="subcellular location">
    <subcellularLocation>
        <location evidence="1">Membrane</location>
        <topology evidence="1">Multi-pass membrane protein</topology>
    </subcellularLocation>
</comment>
<evidence type="ECO:0000256" key="5">
    <source>
        <dbReference type="ARBA" id="ARBA00022989"/>
    </source>
</evidence>
<dbReference type="Pfam" id="PF16916">
    <property type="entry name" value="ZT_dimer"/>
    <property type="match status" value="1"/>
</dbReference>
<feature type="domain" description="Cation efflux protein transmembrane" evidence="8">
    <location>
        <begin position="20"/>
        <end position="210"/>
    </location>
</feature>
<evidence type="ECO:0000259" key="9">
    <source>
        <dbReference type="Pfam" id="PF16916"/>
    </source>
</evidence>
<feature type="transmembrane region" description="Helical" evidence="7">
    <location>
        <begin position="166"/>
        <end position="195"/>
    </location>
</feature>
<dbReference type="Gene3D" id="1.20.1510.10">
    <property type="entry name" value="Cation efflux protein transmembrane domain"/>
    <property type="match status" value="1"/>
</dbReference>
<dbReference type="PANTHER" id="PTHR43840:SF15">
    <property type="entry name" value="MITOCHONDRIAL METAL TRANSPORTER 1-RELATED"/>
    <property type="match status" value="1"/>
</dbReference>
<dbReference type="SUPFAM" id="SSF160240">
    <property type="entry name" value="Cation efflux protein cytoplasmic domain-like"/>
    <property type="match status" value="1"/>
</dbReference>
<evidence type="ECO:0000313" key="10">
    <source>
        <dbReference type="EMBL" id="VAW52266.1"/>
    </source>
</evidence>
<comment type="similarity">
    <text evidence="2">Belongs to the cation diffusion facilitator (CDF) transporter (TC 2.A.4) family.</text>
</comment>
<dbReference type="Gene3D" id="3.30.70.1350">
    <property type="entry name" value="Cation efflux protein, cytoplasmic domain"/>
    <property type="match status" value="1"/>
</dbReference>
<dbReference type="InterPro" id="IPR050291">
    <property type="entry name" value="CDF_Transporter"/>
</dbReference>
<accession>A0A3B0X6A2</accession>
<keyword evidence="3" id="KW-0813">Transport</keyword>
<feature type="domain" description="Cation efflux protein cytoplasmic" evidence="9">
    <location>
        <begin position="215"/>
        <end position="292"/>
    </location>
</feature>
<dbReference type="Pfam" id="PF01545">
    <property type="entry name" value="Cation_efflux"/>
    <property type="match status" value="1"/>
</dbReference>
<dbReference type="GO" id="GO:0008324">
    <property type="term" value="F:monoatomic cation transmembrane transporter activity"/>
    <property type="evidence" value="ECO:0007669"/>
    <property type="project" value="InterPro"/>
</dbReference>
<dbReference type="GO" id="GO:0016020">
    <property type="term" value="C:membrane"/>
    <property type="evidence" value="ECO:0007669"/>
    <property type="project" value="UniProtKB-SubCell"/>
</dbReference>
<evidence type="ECO:0000256" key="2">
    <source>
        <dbReference type="ARBA" id="ARBA00008114"/>
    </source>
</evidence>
<keyword evidence="5 7" id="KW-1133">Transmembrane helix</keyword>
<dbReference type="InterPro" id="IPR036837">
    <property type="entry name" value="Cation_efflux_CTD_sf"/>
</dbReference>
<keyword evidence="4 7" id="KW-0812">Transmembrane</keyword>
<dbReference type="PANTHER" id="PTHR43840">
    <property type="entry name" value="MITOCHONDRIAL METAL TRANSPORTER 1-RELATED"/>
    <property type="match status" value="1"/>
</dbReference>
<dbReference type="NCBIfam" id="TIGR01297">
    <property type="entry name" value="CDF"/>
    <property type="match status" value="1"/>
</dbReference>
<evidence type="ECO:0000256" key="7">
    <source>
        <dbReference type="SAM" id="Phobius"/>
    </source>
</evidence>
<dbReference type="InterPro" id="IPR058533">
    <property type="entry name" value="Cation_efflux_TM"/>
</dbReference>
<feature type="transmembrane region" description="Helical" evidence="7">
    <location>
        <begin position="15"/>
        <end position="36"/>
    </location>
</feature>
<dbReference type="SUPFAM" id="SSF161111">
    <property type="entry name" value="Cation efflux protein transmembrane domain-like"/>
    <property type="match status" value="1"/>
</dbReference>